<dbReference type="PRINTS" id="PR00834">
    <property type="entry name" value="PROTEASES2C"/>
</dbReference>
<feature type="binding site" evidence="8">
    <location>
        <position position="115"/>
    </location>
    <ligand>
        <name>substrate</name>
    </ligand>
</feature>
<keyword evidence="6" id="KW-0720">Serine protease</keyword>
<keyword evidence="5 11" id="KW-0378">Hydrolase</keyword>
<dbReference type="PANTHER" id="PTHR22939">
    <property type="entry name" value="SERINE PROTEASE FAMILY S1C HTRA-RELATED"/>
    <property type="match status" value="1"/>
</dbReference>
<dbReference type="PROSITE" id="PS50106">
    <property type="entry name" value="PDZ"/>
    <property type="match status" value="1"/>
</dbReference>
<dbReference type="Pfam" id="PF13365">
    <property type="entry name" value="Trypsin_2"/>
    <property type="match status" value="1"/>
</dbReference>
<feature type="binding site" evidence="8">
    <location>
        <position position="145"/>
    </location>
    <ligand>
        <name>substrate</name>
    </ligand>
</feature>
<evidence type="ECO:0000256" key="6">
    <source>
        <dbReference type="ARBA" id="ARBA00022825"/>
    </source>
</evidence>
<dbReference type="InterPro" id="IPR001940">
    <property type="entry name" value="Peptidase_S1C"/>
</dbReference>
<dbReference type="CDD" id="cd10839">
    <property type="entry name" value="cpPDZ1_DegP-like"/>
    <property type="match status" value="1"/>
</dbReference>
<dbReference type="GO" id="GO:0004252">
    <property type="term" value="F:serine-type endopeptidase activity"/>
    <property type="evidence" value="ECO:0007669"/>
    <property type="project" value="InterPro"/>
</dbReference>
<dbReference type="SMART" id="SM00228">
    <property type="entry name" value="PDZ"/>
    <property type="match status" value="1"/>
</dbReference>
<evidence type="ECO:0000256" key="2">
    <source>
        <dbReference type="ARBA" id="ARBA00022670"/>
    </source>
</evidence>
<accession>A0A0N7M428</accession>
<evidence type="ECO:0000256" key="1">
    <source>
        <dbReference type="ARBA" id="ARBA00010541"/>
    </source>
</evidence>
<dbReference type="Gene3D" id="2.30.42.10">
    <property type="match status" value="1"/>
</dbReference>
<evidence type="ECO:0000256" key="3">
    <source>
        <dbReference type="ARBA" id="ARBA00022729"/>
    </source>
</evidence>
<feature type="signal peptide" evidence="9">
    <location>
        <begin position="1"/>
        <end position="34"/>
    </location>
</feature>
<keyword evidence="4" id="KW-0677">Repeat</keyword>
<dbReference type="RefSeq" id="WP_058284710.1">
    <property type="nucleotide sequence ID" value="NZ_CYSR01000007.1"/>
</dbReference>
<feature type="active site" description="Charge relay system" evidence="7">
    <location>
        <position position="115"/>
    </location>
</feature>
<dbReference type="SUPFAM" id="SSF50494">
    <property type="entry name" value="Trypsin-like serine proteases"/>
    <property type="match status" value="1"/>
</dbReference>
<dbReference type="InterPro" id="IPR009003">
    <property type="entry name" value="Peptidase_S1_PA"/>
</dbReference>
<dbReference type="Proteomes" id="UP000051326">
    <property type="component" value="Unassembled WGS sequence"/>
</dbReference>
<dbReference type="EC" id="3.4.21.107" evidence="11"/>
<dbReference type="InterPro" id="IPR001478">
    <property type="entry name" value="PDZ"/>
</dbReference>
<sequence>MSNPATAPKRFAFGLTAAASAAALFAMTPAPALAVPAGGYADLVETVAPAVVYVEVTGKAQPVSDHQAMPNDPLMEEFMRRFGGRLPQQPDSRQMKGAGSGFVIAEEGLIVTNNHVIENAQTVTVTLADGSKHDAAVVGTDPLTDIALLKVAADAPLPVVEFGSSGELRVGDEVIAMGSPFGLSGTVTSGIVSATSRNINSGPFDDFIQTDAAINRGNSGGPLFNAEGEVVGVNTAIYSPGGGSVGIGFAVPSDMVQKIVADLEDDGEITRGWLGVQIKPLSEDAASVLGREAGKGVVIESVQAGSPAAKAGLKPGDVVLRFDGAEIDELRDLTAAVAMNAPGESAQIEVLRQGKALTLDVTLGDRSGQET</sequence>
<proteinExistence type="inferred from homology"/>
<keyword evidence="3 9" id="KW-0732">Signal</keyword>
<dbReference type="NCBIfam" id="TIGR02037">
    <property type="entry name" value="degP_htrA_DO"/>
    <property type="match status" value="1"/>
</dbReference>
<name>A0A0N7M428_9RHOB</name>
<evidence type="ECO:0000256" key="9">
    <source>
        <dbReference type="SAM" id="SignalP"/>
    </source>
</evidence>
<dbReference type="InterPro" id="IPR011782">
    <property type="entry name" value="Pept_S1C_Do"/>
</dbReference>
<evidence type="ECO:0000256" key="7">
    <source>
        <dbReference type="PIRSR" id="PIRSR611782-1"/>
    </source>
</evidence>
<gene>
    <name evidence="11" type="primary">degP1_1</name>
    <name evidence="11" type="ORF">PHA8399_00588</name>
</gene>
<dbReference type="AlphaFoldDB" id="A0A0N7M428"/>
<dbReference type="STRING" id="1396826.PHA8399_00588"/>
<evidence type="ECO:0000313" key="12">
    <source>
        <dbReference type="Proteomes" id="UP000051326"/>
    </source>
</evidence>
<dbReference type="InterPro" id="IPR036034">
    <property type="entry name" value="PDZ_sf"/>
</dbReference>
<organism evidence="11 12">
    <name type="scientific">Leisingera aquaemixtae</name>
    <dbReference type="NCBI Taxonomy" id="1396826"/>
    <lineage>
        <taxon>Bacteria</taxon>
        <taxon>Pseudomonadati</taxon>
        <taxon>Pseudomonadota</taxon>
        <taxon>Alphaproteobacteria</taxon>
        <taxon>Rhodobacterales</taxon>
        <taxon>Roseobacteraceae</taxon>
        <taxon>Leisingera</taxon>
    </lineage>
</organism>
<evidence type="ECO:0000256" key="5">
    <source>
        <dbReference type="ARBA" id="ARBA00022801"/>
    </source>
</evidence>
<feature type="chain" id="PRO_5039136000" evidence="9">
    <location>
        <begin position="35"/>
        <end position="371"/>
    </location>
</feature>
<keyword evidence="2 11" id="KW-0645">Protease</keyword>
<reference evidence="11 12" key="1">
    <citation type="submission" date="2015-09" db="EMBL/GenBank/DDBJ databases">
        <authorList>
            <consortium name="Swine Surveillance"/>
        </authorList>
    </citation>
    <scope>NUCLEOTIDE SEQUENCE [LARGE SCALE GENOMIC DNA]</scope>
    <source>
        <strain evidence="11 12">CECT 8399</strain>
    </source>
</reference>
<feature type="active site" description="Charge relay system" evidence="7">
    <location>
        <position position="145"/>
    </location>
</feature>
<dbReference type="Gene3D" id="2.40.10.120">
    <property type="match status" value="1"/>
</dbReference>
<feature type="binding site" evidence="8">
    <location>
        <begin position="217"/>
        <end position="219"/>
    </location>
    <ligand>
        <name>substrate</name>
    </ligand>
</feature>
<evidence type="ECO:0000256" key="8">
    <source>
        <dbReference type="PIRSR" id="PIRSR611782-2"/>
    </source>
</evidence>
<dbReference type="SUPFAM" id="SSF50156">
    <property type="entry name" value="PDZ domain-like"/>
    <property type="match status" value="1"/>
</dbReference>
<protein>
    <submittedName>
        <fullName evidence="11">Putative periplasmic serine endoprotease DegP-like</fullName>
        <ecNumber evidence="11">3.4.21.107</ecNumber>
    </submittedName>
</protein>
<feature type="active site" description="Charge relay system" evidence="7">
    <location>
        <position position="219"/>
    </location>
</feature>
<dbReference type="Pfam" id="PF13180">
    <property type="entry name" value="PDZ_2"/>
    <property type="match status" value="1"/>
</dbReference>
<evidence type="ECO:0000313" key="11">
    <source>
        <dbReference type="EMBL" id="CUH98474.1"/>
    </source>
</evidence>
<dbReference type="GO" id="GO:0006508">
    <property type="term" value="P:proteolysis"/>
    <property type="evidence" value="ECO:0007669"/>
    <property type="project" value="UniProtKB-KW"/>
</dbReference>
<dbReference type="PANTHER" id="PTHR22939:SF129">
    <property type="entry name" value="SERINE PROTEASE HTRA2, MITOCHONDRIAL"/>
    <property type="match status" value="1"/>
</dbReference>
<comment type="similarity">
    <text evidence="1">Belongs to the peptidase S1C family.</text>
</comment>
<evidence type="ECO:0000259" key="10">
    <source>
        <dbReference type="PROSITE" id="PS50106"/>
    </source>
</evidence>
<evidence type="ECO:0000256" key="4">
    <source>
        <dbReference type="ARBA" id="ARBA00022737"/>
    </source>
</evidence>
<dbReference type="EMBL" id="CYSR01000007">
    <property type="protein sequence ID" value="CUH98474.1"/>
    <property type="molecule type" value="Genomic_DNA"/>
</dbReference>
<feature type="domain" description="PDZ" evidence="10">
    <location>
        <begin position="258"/>
        <end position="354"/>
    </location>
</feature>